<dbReference type="SMART" id="SM00401">
    <property type="entry name" value="ZnF_GATA"/>
    <property type="match status" value="1"/>
</dbReference>
<dbReference type="PANTHER" id="PTHR45658">
    <property type="entry name" value="GATA TRANSCRIPTION FACTOR"/>
    <property type="match status" value="1"/>
</dbReference>
<dbReference type="SUPFAM" id="SSF57716">
    <property type="entry name" value="Glucocorticoid receptor-like (DNA-binding domain)"/>
    <property type="match status" value="1"/>
</dbReference>
<dbReference type="PROSITE" id="PS00344">
    <property type="entry name" value="GATA_ZN_FINGER_1"/>
    <property type="match status" value="1"/>
</dbReference>
<dbReference type="GO" id="GO:0006355">
    <property type="term" value="P:regulation of DNA-templated transcription"/>
    <property type="evidence" value="ECO:0007669"/>
    <property type="project" value="InterPro"/>
</dbReference>
<dbReference type="AlphaFoldDB" id="A0A1R0GSL0"/>
<dbReference type="OrthoDB" id="2162994at2759"/>
<proteinExistence type="predicted"/>
<evidence type="ECO:0000259" key="5">
    <source>
        <dbReference type="PROSITE" id="PS50114"/>
    </source>
</evidence>
<keyword evidence="1" id="KW-0479">Metal-binding</keyword>
<gene>
    <name evidence="6" type="ORF">AYI68_g6064</name>
</gene>
<feature type="domain" description="GATA-type" evidence="5">
    <location>
        <begin position="614"/>
        <end position="644"/>
    </location>
</feature>
<dbReference type="EMBL" id="LSSL01004035">
    <property type="protein sequence ID" value="OLY79855.1"/>
    <property type="molecule type" value="Genomic_DNA"/>
</dbReference>
<protein>
    <submittedName>
        <fullName evidence="6">GATA zinc finger domain-containing protein 3</fullName>
    </submittedName>
</protein>
<dbReference type="GO" id="GO:0008270">
    <property type="term" value="F:zinc ion binding"/>
    <property type="evidence" value="ECO:0007669"/>
    <property type="project" value="UniProtKB-KW"/>
</dbReference>
<evidence type="ECO:0000256" key="2">
    <source>
        <dbReference type="ARBA" id="ARBA00022771"/>
    </source>
</evidence>
<accession>A0A1R0GSL0</accession>
<evidence type="ECO:0000256" key="1">
    <source>
        <dbReference type="ARBA" id="ARBA00022723"/>
    </source>
</evidence>
<dbReference type="GO" id="GO:0043565">
    <property type="term" value="F:sequence-specific DNA binding"/>
    <property type="evidence" value="ECO:0007669"/>
    <property type="project" value="InterPro"/>
</dbReference>
<evidence type="ECO:0000313" key="6">
    <source>
        <dbReference type="EMBL" id="OLY79855.1"/>
    </source>
</evidence>
<keyword evidence="7" id="KW-1185">Reference proteome</keyword>
<dbReference type="PROSITE" id="PS50114">
    <property type="entry name" value="GATA_ZN_FINGER_2"/>
    <property type="match status" value="1"/>
</dbReference>
<dbReference type="InterPro" id="IPR013088">
    <property type="entry name" value="Znf_NHR/GATA"/>
</dbReference>
<organism evidence="6 7">
    <name type="scientific">Smittium mucronatum</name>
    <dbReference type="NCBI Taxonomy" id="133383"/>
    <lineage>
        <taxon>Eukaryota</taxon>
        <taxon>Fungi</taxon>
        <taxon>Fungi incertae sedis</taxon>
        <taxon>Zoopagomycota</taxon>
        <taxon>Kickxellomycotina</taxon>
        <taxon>Harpellomycetes</taxon>
        <taxon>Harpellales</taxon>
        <taxon>Legeriomycetaceae</taxon>
        <taxon>Smittium</taxon>
    </lineage>
</organism>
<dbReference type="Gene3D" id="3.30.50.10">
    <property type="entry name" value="Erythroid Transcription Factor GATA-1, subunit A"/>
    <property type="match status" value="1"/>
</dbReference>
<dbReference type="InterPro" id="IPR051140">
    <property type="entry name" value="GATA_TF"/>
</dbReference>
<sequence length="656" mass="75143">MISRFFSPEPTLPDPQCFWAFLRSPDLNFCLVPDTFPKTSALQSSFSLYSLIHPKDSIQASSDIAKLITNKSFASIKLSCRIKHPFEYSFEDNIYSRRASTPNTPTNISHESSRVLRKLSLPQTNNLCPSSLIKPPTQQLKPSRLTQIIEDDHKFHSKKPLDTNYTNYTVSYLTFYLISHDLFFVIFHFEPSSRGPCHCTLTELSNVDLKNIDRLSHESSLSKNESFLDTNLIYDSSNSIDFNFRHLQIFSKSCLSFLAAIPSLSFELMTQFSPEKFIFQKTSFSDMYTLNSPKNILSVNTGNDGGTLIDSIFLQNDKSYNPLDIIAFSLGKHLFIYIQCASNSPYMNSISKSPLSIKRIDSFFTEKCQHLNQNYHIREGFSLSKYKLNRPYSTHADHSKDSSASPIKISFETNKNPVNDLNRANMLPNLSAIVSHVQNSNPSRRSSSYDLIHEDASLSRRSSQPEVFESLRNNYLSPNYSHCTQNQRQFIMGENRLSKNNSIPSDENHDFSQKQPHYKFSSIDRNRYINAYPYEINKKSNFQPVQTLFSPSRNFDNKISIPIDNLEDNLYSRGFGSVISNSQYNDSYSRRYTLPSPISNPVNKLMKSKLRLNQCISCGTTNSPEWRKGPQGQKTLCNACGLRYSRSIKKKKKRNA</sequence>
<evidence type="ECO:0000313" key="7">
    <source>
        <dbReference type="Proteomes" id="UP000187455"/>
    </source>
</evidence>
<keyword evidence="3" id="KW-0862">Zinc</keyword>
<dbReference type="CDD" id="cd00202">
    <property type="entry name" value="ZnF_GATA"/>
    <property type="match status" value="1"/>
</dbReference>
<name>A0A1R0GSL0_9FUNG</name>
<dbReference type="PANTHER" id="PTHR45658:SF18">
    <property type="entry name" value="PROTEIN GAT2"/>
    <property type="match status" value="1"/>
</dbReference>
<dbReference type="STRING" id="133383.A0A1R0GSL0"/>
<keyword evidence="2 4" id="KW-0863">Zinc-finger</keyword>
<dbReference type="Proteomes" id="UP000187455">
    <property type="component" value="Unassembled WGS sequence"/>
</dbReference>
<evidence type="ECO:0000256" key="3">
    <source>
        <dbReference type="ARBA" id="ARBA00022833"/>
    </source>
</evidence>
<comment type="caution">
    <text evidence="6">The sequence shown here is derived from an EMBL/GenBank/DDBJ whole genome shotgun (WGS) entry which is preliminary data.</text>
</comment>
<evidence type="ECO:0000256" key="4">
    <source>
        <dbReference type="PROSITE-ProRule" id="PRU00094"/>
    </source>
</evidence>
<dbReference type="InterPro" id="IPR000679">
    <property type="entry name" value="Znf_GATA"/>
</dbReference>
<dbReference type="Pfam" id="PF00320">
    <property type="entry name" value="GATA"/>
    <property type="match status" value="1"/>
</dbReference>
<reference evidence="6 7" key="1">
    <citation type="journal article" date="2016" name="Mol. Biol. Evol.">
        <title>Genome-Wide Survey of Gut Fungi (Harpellales) Reveals the First Horizontally Transferred Ubiquitin Gene from a Mosquito Host.</title>
        <authorList>
            <person name="Wang Y."/>
            <person name="White M.M."/>
            <person name="Kvist S."/>
            <person name="Moncalvo J.M."/>
        </authorList>
    </citation>
    <scope>NUCLEOTIDE SEQUENCE [LARGE SCALE GENOMIC DNA]</scope>
    <source>
        <strain evidence="6 7">ALG-7-W6</strain>
    </source>
</reference>